<reference evidence="9" key="1">
    <citation type="submission" date="2017-02" db="EMBL/GenBank/DDBJ databases">
        <authorList>
            <person name="Varghese N."/>
            <person name="Submissions S."/>
        </authorList>
    </citation>
    <scope>NUCLEOTIDE SEQUENCE [LARGE SCALE GENOMIC DNA]</scope>
    <source>
        <strain evidence="9">DSM 22385</strain>
    </source>
</reference>
<dbReference type="PANTHER" id="PTHR22807">
    <property type="entry name" value="NOP2 YEAST -RELATED NOL1/NOP2/FMU SUN DOMAIN-CONTAINING"/>
    <property type="match status" value="1"/>
</dbReference>
<feature type="binding site" evidence="6">
    <location>
        <position position="178"/>
    </location>
    <ligand>
        <name>S-adenosyl-L-methionine</name>
        <dbReference type="ChEBI" id="CHEBI:59789"/>
    </ligand>
</feature>
<keyword evidence="3 6" id="KW-0808">Transferase</keyword>
<dbReference type="RefSeq" id="WP_079704125.1">
    <property type="nucleotide sequence ID" value="NZ_FUYR01000009.1"/>
</dbReference>
<dbReference type="Pfam" id="PF17125">
    <property type="entry name" value="Methyltr_RsmF_N"/>
    <property type="match status" value="1"/>
</dbReference>
<feature type="binding site" evidence="6">
    <location>
        <position position="134"/>
    </location>
    <ligand>
        <name>S-adenosyl-L-methionine</name>
        <dbReference type="ChEBI" id="CHEBI:59789"/>
    </ligand>
</feature>
<dbReference type="Proteomes" id="UP000189981">
    <property type="component" value="Unassembled WGS sequence"/>
</dbReference>
<evidence type="ECO:0000259" key="7">
    <source>
        <dbReference type="PROSITE" id="PS51686"/>
    </source>
</evidence>
<evidence type="ECO:0000313" key="9">
    <source>
        <dbReference type="Proteomes" id="UP000189981"/>
    </source>
</evidence>
<dbReference type="InterPro" id="IPR027391">
    <property type="entry name" value="Nol1_Nop2_Fmu_2"/>
</dbReference>
<keyword evidence="9" id="KW-1185">Reference proteome</keyword>
<organism evidence="8 9">
    <name type="scientific">Daejeonella lutea</name>
    <dbReference type="NCBI Taxonomy" id="572036"/>
    <lineage>
        <taxon>Bacteria</taxon>
        <taxon>Pseudomonadati</taxon>
        <taxon>Bacteroidota</taxon>
        <taxon>Sphingobacteriia</taxon>
        <taxon>Sphingobacteriales</taxon>
        <taxon>Sphingobacteriaceae</taxon>
        <taxon>Daejeonella</taxon>
    </lineage>
</organism>
<name>A0A1T5FEN1_9SPHI</name>
<evidence type="ECO:0000256" key="3">
    <source>
        <dbReference type="ARBA" id="ARBA00022679"/>
    </source>
</evidence>
<sequence length="455" mass="51774">MSNKLPSAFIRSLIQNYNIEGEEFIKSHESGEQLTSIRLNNFKPSSAFQEQKEIPWCPAGRYLNERPSFTADPLFHAGCYYVQEASSMFLEHVLKHTTDLNASNKVLDLCAAPGGKSTLISSLINEDSFLLSNEIIKTRVPVLTDNLTKWGPVNTFVSNNDPRDFKRLGAYFDIVVVDAPCSGSGMFRKDPDAINEWSESAVLLCSQRQQRILADIYPALLQSGTLIYSTCSYSKQENEDISDWLCDSFGLSSIQIPIEMEWGIEETLSAKHKCYGYRFYPHKVKGEGFFIAAFRKTGPSPEAQIKRAKETRINQHSESIIRNWLKPELDLRILGLQDDFFAINKEHEADLQYLQSNLYLKKSGVRLGKVMGKDLVPNHELALSLILNGSVQRIEVTREQAISYLKRDELKLETNVMGWALFCYQGHPLGWAKMLGNRMNNYFPKEIRIMNQSIT</sequence>
<dbReference type="InterPro" id="IPR023267">
    <property type="entry name" value="RCMT"/>
</dbReference>
<protein>
    <submittedName>
        <fullName evidence="8">16S rRNA C967 or C1407 C5-methylase, RsmB/RsmF family</fullName>
    </submittedName>
</protein>
<dbReference type="STRING" id="572036.SAMN05661099_3634"/>
<feature type="active site" description="Nucleophile" evidence="6">
    <location>
        <position position="231"/>
    </location>
</feature>
<dbReference type="PROSITE" id="PS51686">
    <property type="entry name" value="SAM_MT_RSMB_NOP"/>
    <property type="match status" value="1"/>
</dbReference>
<evidence type="ECO:0000313" key="8">
    <source>
        <dbReference type="EMBL" id="SKB94621.1"/>
    </source>
</evidence>
<dbReference type="Gene3D" id="2.30.130.60">
    <property type="match status" value="1"/>
</dbReference>
<dbReference type="InterPro" id="IPR031341">
    <property type="entry name" value="Methyltr_RsmF_N"/>
</dbReference>
<evidence type="ECO:0000256" key="5">
    <source>
        <dbReference type="ARBA" id="ARBA00022884"/>
    </source>
</evidence>
<comment type="similarity">
    <text evidence="6">Belongs to the class I-like SAM-binding methyltransferase superfamily. RsmB/NOP family.</text>
</comment>
<feature type="binding site" evidence="6">
    <location>
        <position position="161"/>
    </location>
    <ligand>
        <name>S-adenosyl-L-methionine</name>
        <dbReference type="ChEBI" id="CHEBI:59789"/>
    </ligand>
</feature>
<dbReference type="PRINTS" id="PR02008">
    <property type="entry name" value="RCMTFAMILY"/>
</dbReference>
<evidence type="ECO:0000256" key="1">
    <source>
        <dbReference type="ARBA" id="ARBA00022490"/>
    </source>
</evidence>
<dbReference type="GO" id="GO:0008173">
    <property type="term" value="F:RNA methyltransferase activity"/>
    <property type="evidence" value="ECO:0007669"/>
    <property type="project" value="InterPro"/>
</dbReference>
<dbReference type="Pfam" id="PF01189">
    <property type="entry name" value="Methyltr_RsmB-F"/>
    <property type="match status" value="1"/>
</dbReference>
<dbReference type="OrthoDB" id="9810297at2"/>
<keyword evidence="4 6" id="KW-0949">S-adenosyl-L-methionine</keyword>
<evidence type="ECO:0000256" key="2">
    <source>
        <dbReference type="ARBA" id="ARBA00022603"/>
    </source>
</evidence>
<keyword evidence="2 6" id="KW-0489">Methyltransferase</keyword>
<dbReference type="GO" id="GO:0001510">
    <property type="term" value="P:RNA methylation"/>
    <property type="evidence" value="ECO:0007669"/>
    <property type="project" value="InterPro"/>
</dbReference>
<dbReference type="Gene3D" id="3.30.70.1170">
    <property type="entry name" value="Sun protein, domain 3"/>
    <property type="match status" value="1"/>
</dbReference>
<dbReference type="Pfam" id="PF13636">
    <property type="entry name" value="Methyltranf_PUA"/>
    <property type="match status" value="1"/>
</dbReference>
<evidence type="ECO:0000256" key="4">
    <source>
        <dbReference type="ARBA" id="ARBA00022691"/>
    </source>
</evidence>
<evidence type="ECO:0000256" key="6">
    <source>
        <dbReference type="PROSITE-ProRule" id="PRU01023"/>
    </source>
</evidence>
<proteinExistence type="inferred from homology"/>
<feature type="binding site" evidence="6">
    <location>
        <begin position="110"/>
        <end position="116"/>
    </location>
    <ligand>
        <name>S-adenosyl-L-methionine</name>
        <dbReference type="ChEBI" id="CHEBI:59789"/>
    </ligand>
</feature>
<accession>A0A1T5FEN1</accession>
<dbReference type="GO" id="GO:0003723">
    <property type="term" value="F:RNA binding"/>
    <property type="evidence" value="ECO:0007669"/>
    <property type="project" value="UniProtKB-UniRule"/>
</dbReference>
<dbReference type="InterPro" id="IPR001678">
    <property type="entry name" value="MeTrfase_RsmB-F_NOP2_dom"/>
</dbReference>
<feature type="domain" description="SAM-dependent MTase RsmB/NOP-type" evidence="7">
    <location>
        <begin position="13"/>
        <end position="297"/>
    </location>
</feature>
<dbReference type="AlphaFoldDB" id="A0A1T5FEN1"/>
<keyword evidence="5 6" id="KW-0694">RNA-binding</keyword>
<dbReference type="PANTHER" id="PTHR22807:SF30">
    <property type="entry name" value="28S RRNA (CYTOSINE(4447)-C(5))-METHYLTRANSFERASE-RELATED"/>
    <property type="match status" value="1"/>
</dbReference>
<dbReference type="InterPro" id="IPR049560">
    <property type="entry name" value="MeTrfase_RsmB-F_NOP2_cat"/>
</dbReference>
<dbReference type="EMBL" id="FUYR01000009">
    <property type="protein sequence ID" value="SKB94621.1"/>
    <property type="molecule type" value="Genomic_DNA"/>
</dbReference>
<dbReference type="SUPFAM" id="SSF53335">
    <property type="entry name" value="S-adenosyl-L-methionine-dependent methyltransferases"/>
    <property type="match status" value="1"/>
</dbReference>
<dbReference type="Gene3D" id="3.40.50.150">
    <property type="entry name" value="Vaccinia Virus protein VP39"/>
    <property type="match status" value="1"/>
</dbReference>
<keyword evidence="1" id="KW-0963">Cytoplasm</keyword>
<dbReference type="InterPro" id="IPR029063">
    <property type="entry name" value="SAM-dependent_MTases_sf"/>
</dbReference>
<gene>
    <name evidence="8" type="ORF">SAMN05661099_3634</name>
</gene>